<feature type="compositionally biased region" description="Pro residues" evidence="10">
    <location>
        <begin position="1"/>
        <end position="10"/>
    </location>
</feature>
<evidence type="ECO:0000256" key="11">
    <source>
        <dbReference type="SAM" id="Phobius"/>
    </source>
</evidence>
<feature type="transmembrane region" description="Helical" evidence="11">
    <location>
        <begin position="846"/>
        <end position="864"/>
    </location>
</feature>
<accession>A0A223S5I0</accession>
<dbReference type="GO" id="GO:0004674">
    <property type="term" value="F:protein serine/threonine kinase activity"/>
    <property type="evidence" value="ECO:0007669"/>
    <property type="project" value="UniProtKB-KW"/>
</dbReference>
<dbReference type="InterPro" id="IPR000719">
    <property type="entry name" value="Prot_kinase_dom"/>
</dbReference>
<evidence type="ECO:0000256" key="6">
    <source>
        <dbReference type="ARBA" id="ARBA00038999"/>
    </source>
</evidence>
<protein>
    <recommendedName>
        <fullName evidence="6">mitogen-activated protein kinase kinase</fullName>
        <ecNumber evidence="6">2.7.12.2</ecNumber>
    </recommendedName>
</protein>
<keyword evidence="11" id="KW-0472">Membrane</keyword>
<keyword evidence="13" id="KW-0723">Serine/threonine-protein kinase</keyword>
<dbReference type="Gene3D" id="1.10.510.10">
    <property type="entry name" value="Transferase(Phosphotransferase) domain 1"/>
    <property type="match status" value="1"/>
</dbReference>
<evidence type="ECO:0000313" key="14">
    <source>
        <dbReference type="Proteomes" id="UP000215005"/>
    </source>
</evidence>
<comment type="similarity">
    <text evidence="5">Belongs to the protein kinase superfamily. STE Ser/Thr protein kinase family. MAP kinase kinase subfamily.</text>
</comment>
<dbReference type="Pfam" id="PF00069">
    <property type="entry name" value="Pkinase"/>
    <property type="match status" value="1"/>
</dbReference>
<evidence type="ECO:0000259" key="12">
    <source>
        <dbReference type="PROSITE" id="PS50011"/>
    </source>
</evidence>
<evidence type="ECO:0000256" key="3">
    <source>
        <dbReference type="ARBA" id="ARBA00022777"/>
    </source>
</evidence>
<keyword evidence="14" id="KW-1185">Reference proteome</keyword>
<evidence type="ECO:0000256" key="10">
    <source>
        <dbReference type="SAM" id="MobiDB-lite"/>
    </source>
</evidence>
<dbReference type="Proteomes" id="UP000215005">
    <property type="component" value="Chromosome"/>
</dbReference>
<feature type="compositionally biased region" description="Low complexity" evidence="10">
    <location>
        <begin position="76"/>
        <end position="86"/>
    </location>
</feature>
<feature type="region of interest" description="Disordered" evidence="10">
    <location>
        <begin position="720"/>
        <end position="757"/>
    </location>
</feature>
<keyword evidence="2" id="KW-0547">Nucleotide-binding</keyword>
<keyword evidence="3 13" id="KW-0418">Kinase</keyword>
<dbReference type="KEGG" id="ngv:CDO52_11950"/>
<dbReference type="PROSITE" id="PS50011">
    <property type="entry name" value="PROTEIN_KINASE_DOM"/>
    <property type="match status" value="1"/>
</dbReference>
<feature type="transmembrane region" description="Helical" evidence="11">
    <location>
        <begin position="876"/>
        <end position="905"/>
    </location>
</feature>
<evidence type="ECO:0000256" key="8">
    <source>
        <dbReference type="ARBA" id="ARBA00049299"/>
    </source>
</evidence>
<evidence type="ECO:0000256" key="7">
    <source>
        <dbReference type="ARBA" id="ARBA00049014"/>
    </source>
</evidence>
<dbReference type="PANTHER" id="PTHR48013:SF9">
    <property type="entry name" value="DUAL SPECIFICITY MITOGEN-ACTIVATED PROTEIN KINASE KINASE 5"/>
    <property type="match status" value="1"/>
</dbReference>
<evidence type="ECO:0000256" key="4">
    <source>
        <dbReference type="ARBA" id="ARBA00022840"/>
    </source>
</evidence>
<proteinExistence type="inferred from homology"/>
<comment type="catalytic activity">
    <reaction evidence="8">
        <text>L-threonyl-[protein] + ATP = O-phospho-L-threonyl-[protein] + ADP + H(+)</text>
        <dbReference type="Rhea" id="RHEA:46608"/>
        <dbReference type="Rhea" id="RHEA-COMP:11060"/>
        <dbReference type="Rhea" id="RHEA-COMP:11605"/>
        <dbReference type="ChEBI" id="CHEBI:15378"/>
        <dbReference type="ChEBI" id="CHEBI:30013"/>
        <dbReference type="ChEBI" id="CHEBI:30616"/>
        <dbReference type="ChEBI" id="CHEBI:61977"/>
        <dbReference type="ChEBI" id="CHEBI:456216"/>
        <dbReference type="EC" id="2.7.12.2"/>
    </reaction>
</comment>
<dbReference type="GO" id="GO:0005524">
    <property type="term" value="F:ATP binding"/>
    <property type="evidence" value="ECO:0007669"/>
    <property type="project" value="UniProtKB-KW"/>
</dbReference>
<reference evidence="13 14" key="1">
    <citation type="submission" date="2017-08" db="EMBL/GenBank/DDBJ databases">
        <title>The complete genome sequence of Nocardiopsis gilva YIM 90087.</title>
        <authorList>
            <person name="Yin M."/>
            <person name="Tang S."/>
        </authorList>
    </citation>
    <scope>NUCLEOTIDE SEQUENCE [LARGE SCALE GENOMIC DNA]</scope>
    <source>
        <strain evidence="13 14">YIM 90087</strain>
    </source>
</reference>
<dbReference type="PANTHER" id="PTHR48013">
    <property type="entry name" value="DUAL SPECIFICITY MITOGEN-ACTIVATED PROTEIN KINASE KINASE 5-RELATED"/>
    <property type="match status" value="1"/>
</dbReference>
<dbReference type="EC" id="2.7.12.2" evidence="6"/>
<dbReference type="InterPro" id="IPR011009">
    <property type="entry name" value="Kinase-like_dom_sf"/>
</dbReference>
<keyword evidence="11" id="KW-1133">Transmembrane helix</keyword>
<feature type="region of interest" description="Disordered" evidence="10">
    <location>
        <begin position="1"/>
        <end position="86"/>
    </location>
</feature>
<evidence type="ECO:0000256" key="9">
    <source>
        <dbReference type="ARBA" id="ARBA00051693"/>
    </source>
</evidence>
<dbReference type="AlphaFoldDB" id="A0A223S5I0"/>
<name>A0A223S5I0_9ACTN</name>
<sequence>MVTPDQPDPAAPTQRIDPTPAQSTTRLDTGRGPTRWVTRVLRPGGGSSENAGSSDPTRTLEPRTRVLRGARGGASTGARTSTARAADATAAFRGTAARPDAWWRRVFGPLLEWFARLIGRMVVGPASELDYAIPAELRRAYNVRGHIGAGGEAIVYLAEPVDQRTPPEGATASDNANDRGNTDGAGDGRRVALKVYRPGHDINRELLDRLRARGAADPHTPAIHGYGYARSSWGEELAWEAQEYFAKGSLRSVLDEAPLSEERARAIVSAVADCLHHWQDSLQHNHTDVKPENLLVRDLDPPVFALTDFGGAVRATMSRVYGGLAITEDYAAPEVVEGRREAPAAWWSLGIMVHELMTGRRPERGESWLTARTTDIDVSGIPDERWRLLARGLLAPIPSARWGHDEVRAWLSGERPTIVAARRHAPLVFADVSHDDPPSLAFDLLDRCDKGEVWLRTHWPSLRTWLDREVNDYTFDRAYLTQLDAHPELVHLAISALAAHYVPGMPPRYRGHEISAEGVLGLAAGERSRHALLRDAIEQGALDLAARHWCGHPACRADGARRCALLERVQHEVPLIMEQVATATDRLHESGVSGITGLAEHEWDAAWATAAELVLDPEAPARHRRLLRDQSWHPSRRSDAPHAPWWREQRRTGLRGRADEVTTNAALVTASLLLPAATAAGTAQRELERANTRARWRGRWQSTTDAVGGGWARVRERLSTIRSKGTAGGPTSPTPVPYGRQPGAGADVPRSQEQRRADRAMKQILRAMSAGKCRRFAYPAALLGILDTLGRVLRGPEGFFPTTETVRSLYEPLVAFGADEGPNTQPVVALAKYVVGLLPGGVAEQWWLPAALGVVLVLLGRAAANGRRKARTQLGAFRLAVVGSVFMLLVLLSTGFVMLGAGVLIPLDALLAG</sequence>
<evidence type="ECO:0000256" key="5">
    <source>
        <dbReference type="ARBA" id="ARBA00038035"/>
    </source>
</evidence>
<evidence type="ECO:0000313" key="13">
    <source>
        <dbReference type="EMBL" id="ASU83400.1"/>
    </source>
</evidence>
<dbReference type="SMART" id="SM00220">
    <property type="entry name" value="S_TKc"/>
    <property type="match status" value="1"/>
</dbReference>
<comment type="catalytic activity">
    <reaction evidence="9">
        <text>L-tyrosyl-[protein] + ATP = O-phospho-L-tyrosyl-[protein] + ADP + H(+)</text>
        <dbReference type="Rhea" id="RHEA:10596"/>
        <dbReference type="Rhea" id="RHEA-COMP:10136"/>
        <dbReference type="Rhea" id="RHEA-COMP:20101"/>
        <dbReference type="ChEBI" id="CHEBI:15378"/>
        <dbReference type="ChEBI" id="CHEBI:30616"/>
        <dbReference type="ChEBI" id="CHEBI:46858"/>
        <dbReference type="ChEBI" id="CHEBI:61978"/>
        <dbReference type="ChEBI" id="CHEBI:456216"/>
        <dbReference type="EC" id="2.7.12.2"/>
    </reaction>
</comment>
<keyword evidence="1" id="KW-0808">Transferase</keyword>
<feature type="domain" description="Protein kinase" evidence="12">
    <location>
        <begin position="141"/>
        <end position="411"/>
    </location>
</feature>
<feature type="region of interest" description="Disordered" evidence="10">
    <location>
        <begin position="164"/>
        <end position="188"/>
    </location>
</feature>
<dbReference type="RefSeq" id="WP_017617009.1">
    <property type="nucleotide sequence ID" value="NZ_ANBG01000034.1"/>
</dbReference>
<dbReference type="SUPFAM" id="SSF56112">
    <property type="entry name" value="Protein kinase-like (PK-like)"/>
    <property type="match status" value="1"/>
</dbReference>
<feature type="compositionally biased region" description="Basic and acidic residues" evidence="10">
    <location>
        <begin position="176"/>
        <end position="188"/>
    </location>
</feature>
<feature type="compositionally biased region" description="Polar residues" evidence="10">
    <location>
        <begin position="48"/>
        <end position="57"/>
    </location>
</feature>
<gene>
    <name evidence="13" type="ORF">CDO52_11950</name>
</gene>
<dbReference type="OrthoDB" id="5492697at2"/>
<evidence type="ECO:0000256" key="1">
    <source>
        <dbReference type="ARBA" id="ARBA00022679"/>
    </source>
</evidence>
<evidence type="ECO:0000256" key="2">
    <source>
        <dbReference type="ARBA" id="ARBA00022741"/>
    </source>
</evidence>
<dbReference type="EMBL" id="CP022753">
    <property type="protein sequence ID" value="ASU83400.1"/>
    <property type="molecule type" value="Genomic_DNA"/>
</dbReference>
<keyword evidence="11" id="KW-0812">Transmembrane</keyword>
<keyword evidence="4" id="KW-0067">ATP-binding</keyword>
<organism evidence="13 14">
    <name type="scientific">Nocardiopsis gilva YIM 90087</name>
    <dbReference type="NCBI Taxonomy" id="1235441"/>
    <lineage>
        <taxon>Bacteria</taxon>
        <taxon>Bacillati</taxon>
        <taxon>Actinomycetota</taxon>
        <taxon>Actinomycetes</taxon>
        <taxon>Streptosporangiales</taxon>
        <taxon>Nocardiopsidaceae</taxon>
        <taxon>Nocardiopsis</taxon>
    </lineage>
</organism>
<comment type="catalytic activity">
    <reaction evidence="7">
        <text>L-seryl-[protein] + ATP = O-phospho-L-seryl-[protein] + ADP + H(+)</text>
        <dbReference type="Rhea" id="RHEA:17989"/>
        <dbReference type="Rhea" id="RHEA-COMP:9863"/>
        <dbReference type="Rhea" id="RHEA-COMP:11604"/>
        <dbReference type="ChEBI" id="CHEBI:15378"/>
        <dbReference type="ChEBI" id="CHEBI:29999"/>
        <dbReference type="ChEBI" id="CHEBI:30616"/>
        <dbReference type="ChEBI" id="CHEBI:83421"/>
        <dbReference type="ChEBI" id="CHEBI:456216"/>
        <dbReference type="EC" id="2.7.12.2"/>
    </reaction>
</comment>